<dbReference type="EMBL" id="JAFLCK010000011">
    <property type="protein sequence ID" value="MBN8660534.1"/>
    <property type="molecule type" value="Genomic_DNA"/>
</dbReference>
<protein>
    <submittedName>
        <fullName evidence="2">CAP domain-containing protein</fullName>
    </submittedName>
</protein>
<dbReference type="CDD" id="cd05379">
    <property type="entry name" value="CAP_bacterial"/>
    <property type="match status" value="1"/>
</dbReference>
<sequence>MATSKNVNRKKVNSAAFAALTALLVFSFVAISLKEAKAGKSPQPIYGLSNAQTVSKALGAWGVPAAVLIQGKRVRGFYVTGLTGSGIANDLGLSPRDVLLTLDGKGLDSGPAADFILQKRNAGNLKASIARQRGSKISTINCLVSFQGYTPQVIKPKVRMSGEAPPQEEEELVVGDDIADRPKPNIDALEDHMLQLINRDRNTCGLPPVAKSTSLSRLARAYAEDMAKRGFFDHRDPEGRMPMDRVREAGIAAGVWENIGWQKDFYDFPKIVEKVQFNFMNEPPEDPTNHRANILNPRHRVVGVGVAVIMPRTVYCVQEFSNDSPP</sequence>
<evidence type="ECO:0000313" key="2">
    <source>
        <dbReference type="EMBL" id="MBN8660534.1"/>
    </source>
</evidence>
<dbReference type="PANTHER" id="PTHR31157:SF1">
    <property type="entry name" value="SCP DOMAIN-CONTAINING PROTEIN"/>
    <property type="match status" value="1"/>
</dbReference>
<feature type="domain" description="SCP" evidence="1">
    <location>
        <begin position="194"/>
        <end position="320"/>
    </location>
</feature>
<gene>
    <name evidence="2" type="ORF">J0M35_09245</name>
</gene>
<proteinExistence type="predicted"/>
<name>A0A8J7TLE4_9BACT</name>
<dbReference type="InterPro" id="IPR036034">
    <property type="entry name" value="PDZ_sf"/>
</dbReference>
<organism evidence="2 3">
    <name type="scientific">Candidatus Obscuribacter phosphatis</name>
    <dbReference type="NCBI Taxonomy" id="1906157"/>
    <lineage>
        <taxon>Bacteria</taxon>
        <taxon>Bacillati</taxon>
        <taxon>Candidatus Melainabacteria</taxon>
        <taxon>Candidatus Obscuribacterales</taxon>
        <taxon>Candidatus Obscuribacteraceae</taxon>
        <taxon>Candidatus Obscuribacter</taxon>
    </lineage>
</organism>
<dbReference type="PANTHER" id="PTHR31157">
    <property type="entry name" value="SCP DOMAIN-CONTAINING PROTEIN"/>
    <property type="match status" value="1"/>
</dbReference>
<comment type="caution">
    <text evidence="2">The sequence shown here is derived from an EMBL/GenBank/DDBJ whole genome shotgun (WGS) entry which is preliminary data.</text>
</comment>
<dbReference type="SUPFAM" id="SSF55797">
    <property type="entry name" value="PR-1-like"/>
    <property type="match status" value="1"/>
</dbReference>
<dbReference type="InterPro" id="IPR035940">
    <property type="entry name" value="CAP_sf"/>
</dbReference>
<dbReference type="InterPro" id="IPR014044">
    <property type="entry name" value="CAP_dom"/>
</dbReference>
<dbReference type="AlphaFoldDB" id="A0A8J7TLE4"/>
<dbReference type="Pfam" id="PF00188">
    <property type="entry name" value="CAP"/>
    <property type="match status" value="1"/>
</dbReference>
<dbReference type="SUPFAM" id="SSF50156">
    <property type="entry name" value="PDZ domain-like"/>
    <property type="match status" value="1"/>
</dbReference>
<dbReference type="Gene3D" id="3.40.33.10">
    <property type="entry name" value="CAP"/>
    <property type="match status" value="1"/>
</dbReference>
<evidence type="ECO:0000313" key="3">
    <source>
        <dbReference type="Proteomes" id="UP000664277"/>
    </source>
</evidence>
<evidence type="ECO:0000259" key="1">
    <source>
        <dbReference type="Pfam" id="PF00188"/>
    </source>
</evidence>
<reference evidence="2" key="1">
    <citation type="submission" date="2021-02" db="EMBL/GenBank/DDBJ databases">
        <title>Genome-Resolved Metagenomics of a Microbial Community Performing Photosynthetic Biological Nutrient Removal.</title>
        <authorList>
            <person name="Mcdaniel E.A."/>
        </authorList>
    </citation>
    <scope>NUCLEOTIDE SEQUENCE</scope>
    <source>
        <strain evidence="2">UWPOB_OBS1</strain>
    </source>
</reference>
<dbReference type="Proteomes" id="UP000664277">
    <property type="component" value="Unassembled WGS sequence"/>
</dbReference>
<accession>A0A8J7TLE4</accession>